<proteinExistence type="predicted"/>
<dbReference type="EMBL" id="JH159162">
    <property type="protein sequence ID" value="EGZ07806.1"/>
    <property type="molecule type" value="Genomic_DNA"/>
</dbReference>
<dbReference type="AlphaFoldDB" id="G5AB27"/>
<dbReference type="RefSeq" id="XP_009537372.1">
    <property type="nucleotide sequence ID" value="XM_009539077.1"/>
</dbReference>
<accession>G5AB27</accession>
<protein>
    <submittedName>
        <fullName evidence="1">Uncharacterized protein</fullName>
    </submittedName>
</protein>
<name>G5AB27_PHYSP</name>
<feature type="non-terminal residue" evidence="1">
    <location>
        <position position="1"/>
    </location>
</feature>
<dbReference type="KEGG" id="psoj:PHYSODRAFT_457156"/>
<dbReference type="Proteomes" id="UP000002640">
    <property type="component" value="Unassembled WGS sequence"/>
</dbReference>
<evidence type="ECO:0000313" key="2">
    <source>
        <dbReference type="Proteomes" id="UP000002640"/>
    </source>
</evidence>
<reference evidence="1 2" key="1">
    <citation type="journal article" date="2006" name="Science">
        <title>Phytophthora genome sequences uncover evolutionary origins and mechanisms of pathogenesis.</title>
        <authorList>
            <person name="Tyler B.M."/>
            <person name="Tripathy S."/>
            <person name="Zhang X."/>
            <person name="Dehal P."/>
            <person name="Jiang R.H."/>
            <person name="Aerts A."/>
            <person name="Arredondo F.D."/>
            <person name="Baxter L."/>
            <person name="Bensasson D."/>
            <person name="Beynon J.L."/>
            <person name="Chapman J."/>
            <person name="Damasceno C.M."/>
            <person name="Dorrance A.E."/>
            <person name="Dou D."/>
            <person name="Dickerman A.W."/>
            <person name="Dubchak I.L."/>
            <person name="Garbelotto M."/>
            <person name="Gijzen M."/>
            <person name="Gordon S.G."/>
            <person name="Govers F."/>
            <person name="Grunwald N.J."/>
            <person name="Huang W."/>
            <person name="Ivors K.L."/>
            <person name="Jones R.W."/>
            <person name="Kamoun S."/>
            <person name="Krampis K."/>
            <person name="Lamour K.H."/>
            <person name="Lee M.K."/>
            <person name="McDonald W.H."/>
            <person name="Medina M."/>
            <person name="Meijer H.J."/>
            <person name="Nordberg E.K."/>
            <person name="Maclean D.J."/>
            <person name="Ospina-Giraldo M.D."/>
            <person name="Morris P.F."/>
            <person name="Phuntumart V."/>
            <person name="Putnam N.H."/>
            <person name="Rash S."/>
            <person name="Rose J.K."/>
            <person name="Sakihama Y."/>
            <person name="Salamov A.A."/>
            <person name="Savidor A."/>
            <person name="Scheuring C.F."/>
            <person name="Smith B.M."/>
            <person name="Sobral B.W."/>
            <person name="Terry A."/>
            <person name="Torto-Alalibo T.A."/>
            <person name="Win J."/>
            <person name="Xu Z."/>
            <person name="Zhang H."/>
            <person name="Grigoriev I.V."/>
            <person name="Rokhsar D.S."/>
            <person name="Boore J.L."/>
        </authorList>
    </citation>
    <scope>NUCLEOTIDE SEQUENCE [LARGE SCALE GENOMIC DNA]</scope>
    <source>
        <strain evidence="1 2">P6497</strain>
    </source>
</reference>
<keyword evidence="2" id="KW-1185">Reference proteome</keyword>
<gene>
    <name evidence="1" type="ORF">PHYSODRAFT_457156</name>
</gene>
<feature type="non-terminal residue" evidence="1">
    <location>
        <position position="74"/>
    </location>
</feature>
<sequence length="74" mass="8272">FASVYTFVVIYRVMVPTSKPIMNYNNQGVWYMSKWGGGSRSSRRCVPCVLGETLLGGLFPDTFSTTNRIVVMAL</sequence>
<organism evidence="1 2">
    <name type="scientific">Phytophthora sojae (strain P6497)</name>
    <name type="common">Soybean stem and root rot agent</name>
    <name type="synonym">Phytophthora megasperma f. sp. glycines</name>
    <dbReference type="NCBI Taxonomy" id="1094619"/>
    <lineage>
        <taxon>Eukaryota</taxon>
        <taxon>Sar</taxon>
        <taxon>Stramenopiles</taxon>
        <taxon>Oomycota</taxon>
        <taxon>Peronosporomycetes</taxon>
        <taxon>Peronosporales</taxon>
        <taxon>Peronosporaceae</taxon>
        <taxon>Phytophthora</taxon>
    </lineage>
</organism>
<dbReference type="GeneID" id="20653112"/>
<dbReference type="InParanoid" id="G5AB27"/>
<evidence type="ECO:0000313" key="1">
    <source>
        <dbReference type="EMBL" id="EGZ07806.1"/>
    </source>
</evidence>